<dbReference type="OrthoDB" id="9795789at2"/>
<accession>A0A4Y3R509</accession>
<evidence type="ECO:0000256" key="5">
    <source>
        <dbReference type="ARBA" id="ARBA00022840"/>
    </source>
</evidence>
<comment type="similarity">
    <text evidence="1">Belongs to the carbohydrate kinase PfkB family.</text>
</comment>
<dbReference type="Proteomes" id="UP000319210">
    <property type="component" value="Unassembled WGS sequence"/>
</dbReference>
<keyword evidence="3" id="KW-0547">Nucleotide-binding</keyword>
<comment type="caution">
    <text evidence="7">The sequence shown here is derived from an EMBL/GenBank/DDBJ whole genome shotgun (WGS) entry which is preliminary data.</text>
</comment>
<dbReference type="CDD" id="cd01167">
    <property type="entry name" value="bac_FRK"/>
    <property type="match status" value="1"/>
</dbReference>
<dbReference type="Pfam" id="PF00294">
    <property type="entry name" value="PfkB"/>
    <property type="match status" value="1"/>
</dbReference>
<gene>
    <name evidence="7" type="ORF">SCA03_49400</name>
</gene>
<feature type="domain" description="Carbohydrate kinase PfkB" evidence="6">
    <location>
        <begin position="2"/>
        <end position="295"/>
    </location>
</feature>
<evidence type="ECO:0000256" key="3">
    <source>
        <dbReference type="ARBA" id="ARBA00022741"/>
    </source>
</evidence>
<organism evidence="7 8">
    <name type="scientific">Streptomyces cacaoi</name>
    <dbReference type="NCBI Taxonomy" id="1898"/>
    <lineage>
        <taxon>Bacteria</taxon>
        <taxon>Bacillati</taxon>
        <taxon>Actinomycetota</taxon>
        <taxon>Actinomycetes</taxon>
        <taxon>Kitasatosporales</taxon>
        <taxon>Streptomycetaceae</taxon>
        <taxon>Streptomyces</taxon>
    </lineage>
</organism>
<name>A0A4Y3R509_STRCI</name>
<dbReference type="PANTHER" id="PTHR43085">
    <property type="entry name" value="HEXOKINASE FAMILY MEMBER"/>
    <property type="match status" value="1"/>
</dbReference>
<dbReference type="InterPro" id="IPR002173">
    <property type="entry name" value="Carboh/pur_kinase_PfkB_CS"/>
</dbReference>
<proteinExistence type="inferred from homology"/>
<evidence type="ECO:0000256" key="2">
    <source>
        <dbReference type="ARBA" id="ARBA00022679"/>
    </source>
</evidence>
<keyword evidence="8" id="KW-1185">Reference proteome</keyword>
<keyword evidence="5" id="KW-0067">ATP-binding</keyword>
<dbReference type="InterPro" id="IPR050306">
    <property type="entry name" value="PfkB_Carbo_kinase"/>
</dbReference>
<dbReference type="PANTHER" id="PTHR43085:SF1">
    <property type="entry name" value="PSEUDOURIDINE KINASE-RELATED"/>
    <property type="match status" value="1"/>
</dbReference>
<dbReference type="InterPro" id="IPR029056">
    <property type="entry name" value="Ribokinase-like"/>
</dbReference>
<dbReference type="EMBL" id="BJMM01000030">
    <property type="protein sequence ID" value="GEB52389.1"/>
    <property type="molecule type" value="Genomic_DNA"/>
</dbReference>
<dbReference type="GO" id="GO:0016301">
    <property type="term" value="F:kinase activity"/>
    <property type="evidence" value="ECO:0007669"/>
    <property type="project" value="UniProtKB-KW"/>
</dbReference>
<dbReference type="RefSeq" id="WP_086815832.1">
    <property type="nucleotide sequence ID" value="NZ_BJMM01000030.1"/>
</dbReference>
<dbReference type="InterPro" id="IPR011611">
    <property type="entry name" value="PfkB_dom"/>
</dbReference>
<evidence type="ECO:0000259" key="6">
    <source>
        <dbReference type="Pfam" id="PF00294"/>
    </source>
</evidence>
<keyword evidence="4 7" id="KW-0418">Kinase</keyword>
<keyword evidence="2" id="KW-0808">Transferase</keyword>
<sequence>MIVVAGEALIDLVPQSAGDPLAALRPARGGGPYNTAVALGRLGTPTAFCSRVSTDAFGESLLERLHTEGVRTDLVQRGAEPTTLAVAALDAAGSAAYTFYVAGTADRLFALPGRLPAATRALSLGTCSLVLEPGATAYEQLMRREAERGVFVALDPNIRAGLIPDADAYRARFRGWLPSVSLLKLSEDDAEWLGGDVADWLAAGPAAVVLTRGADGLTVFTRDGRQLSVPGERVDVVDTIGAGDTVNAALLHALGQRELFAPGALDGLDPDGWREVLGFAARASALTCSRAGAEPPHASELAAA</sequence>
<evidence type="ECO:0000256" key="4">
    <source>
        <dbReference type="ARBA" id="ARBA00022777"/>
    </source>
</evidence>
<dbReference type="PROSITE" id="PS00584">
    <property type="entry name" value="PFKB_KINASES_2"/>
    <property type="match status" value="1"/>
</dbReference>
<protein>
    <submittedName>
        <fullName evidence="7">Fructokinase</fullName>
    </submittedName>
</protein>
<dbReference type="AlphaFoldDB" id="A0A4Y3R509"/>
<evidence type="ECO:0000313" key="8">
    <source>
        <dbReference type="Proteomes" id="UP000319210"/>
    </source>
</evidence>
<reference evidence="7 8" key="1">
    <citation type="submission" date="2019-06" db="EMBL/GenBank/DDBJ databases">
        <title>Whole genome shotgun sequence of Streptomyces cacaoi subsp. cacaoi NBRC 12748.</title>
        <authorList>
            <person name="Hosoyama A."/>
            <person name="Uohara A."/>
            <person name="Ohji S."/>
            <person name="Ichikawa N."/>
        </authorList>
    </citation>
    <scope>NUCLEOTIDE SEQUENCE [LARGE SCALE GENOMIC DNA]</scope>
    <source>
        <strain evidence="7 8">NBRC 12748</strain>
    </source>
</reference>
<dbReference type="SUPFAM" id="SSF53613">
    <property type="entry name" value="Ribokinase-like"/>
    <property type="match status" value="1"/>
</dbReference>
<evidence type="ECO:0000313" key="7">
    <source>
        <dbReference type="EMBL" id="GEB52389.1"/>
    </source>
</evidence>
<dbReference type="GO" id="GO:0005524">
    <property type="term" value="F:ATP binding"/>
    <property type="evidence" value="ECO:0007669"/>
    <property type="project" value="UniProtKB-KW"/>
</dbReference>
<evidence type="ECO:0000256" key="1">
    <source>
        <dbReference type="ARBA" id="ARBA00010688"/>
    </source>
</evidence>
<dbReference type="Gene3D" id="3.40.1190.20">
    <property type="match status" value="1"/>
</dbReference>